<dbReference type="PANTHER" id="PTHR30332:SF17">
    <property type="entry name" value="TYPE IV PILIATION SYSTEM PROTEIN DR_0774-RELATED"/>
    <property type="match status" value="1"/>
</dbReference>
<dbReference type="STRING" id="488538.SAR116_2523"/>
<feature type="domain" description="Type II/III secretion system secretin-like" evidence="2">
    <location>
        <begin position="633"/>
        <end position="802"/>
    </location>
</feature>
<dbReference type="GO" id="GO:0009306">
    <property type="term" value="P:protein secretion"/>
    <property type="evidence" value="ECO:0007669"/>
    <property type="project" value="InterPro"/>
</dbReference>
<name>D5BQP8_PUNMI</name>
<reference evidence="3 4" key="1">
    <citation type="journal article" date="2010" name="J. Bacteriol.">
        <title>Complete genome sequence of "Candidatus Puniceispirillum marinum" IMCC1322, a representative of the SAR116 clade in the Alphaproteobacteria.</title>
        <authorList>
            <person name="Oh H.M."/>
            <person name="Kwon K.K."/>
            <person name="Kang I."/>
            <person name="Kang S.G."/>
            <person name="Lee J.H."/>
            <person name="Kim S.J."/>
            <person name="Cho J.C."/>
        </authorList>
    </citation>
    <scope>NUCLEOTIDE SEQUENCE [LARGE SCALE GENOMIC DNA]</scope>
    <source>
        <strain evidence="3 4">IMCC1322</strain>
    </source>
</reference>
<sequence>MPFSFKTTSKSIHMGTTFCKSTIGVLGVLLLMSCDTPERLPADVSIESSKDLVKESLIAPIKGIDDENFPVAETLPRRLLLQVQHAPSSLGNSAFVKHVYGRLQDSVEDQDDDENTVATSDGDLMIQDNGALSDMEKKTILAERMEKRGADLVGRGLKLEKRLFDDIRVVKTEVEALMKTTVAGLSDPMPVFGRNLTADRDGYLSIPSDIVFVGGENGTFASKTASIRNQLNNPVISFSARQMPIADALNFLMQSINLQATMSDAVLNSDQTVTIAIEASVLAILDALMQQNDLAIIYDTDIEVAQIYTDTELTDRLATIRTSIEGYNKQLFDKRTLERANQDQERLRQMIGLSQILLGADDESFIRGVETISRAPAGEIASLALADLTEEARKIRKTMMQFDRRTNDLLTPEKHNIQHGSNGALLALASKQNMLIENPCIVPSREVFVEKINIYNAPITGNAGIIKRIDDFFAMTRDADNSTSTNTAASSSTVAITTASAAGGTTTAPSSMIDIDQACPDGDPAPKKPTMLADNTGMIITGTRRDNDLLVKLVEQFDVPNLQVLIEIFMITVAKDFSRQINSAFRVLPSGGGNDVSEALLYGFGTGIAEARNSFNLNLTSPNRELTNFFNFLETNNLARVVSSPTILVADGETAEISRVQKARVSRIEQSAGDNGTVLTNTVIDEFLAPFQLRISEVKINRINKTVQLEVELEDTRFAAALSSVTNETDETTDTITTKFWSAPGDVVVLAGLTRNSETATTAGVPGTTGALGAISPIIGGNDGINNNMSETIIFMAPTVIDPSADKQPHSAFRTRNRRKAD</sequence>
<evidence type="ECO:0000256" key="1">
    <source>
        <dbReference type="RuleBase" id="RU004003"/>
    </source>
</evidence>
<organism evidence="3 4">
    <name type="scientific">Puniceispirillum marinum (strain IMCC1322)</name>
    <dbReference type="NCBI Taxonomy" id="488538"/>
    <lineage>
        <taxon>Bacteria</taxon>
        <taxon>Pseudomonadati</taxon>
        <taxon>Pseudomonadota</taxon>
        <taxon>Alphaproteobacteria</taxon>
        <taxon>Candidatus Puniceispirillales</taxon>
        <taxon>Candidatus Puniceispirillaceae</taxon>
        <taxon>Candidatus Puniceispirillum</taxon>
    </lineage>
</organism>
<dbReference type="InterPro" id="IPR004846">
    <property type="entry name" value="T2SS/T3SS_dom"/>
</dbReference>
<dbReference type="HOGENOM" id="CLU_344143_0_0_5"/>
<dbReference type="Pfam" id="PF00263">
    <property type="entry name" value="Secretin"/>
    <property type="match status" value="1"/>
</dbReference>
<dbReference type="Gene3D" id="3.55.50.30">
    <property type="match status" value="1"/>
</dbReference>
<evidence type="ECO:0000313" key="3">
    <source>
        <dbReference type="EMBL" id="ADE40766.1"/>
    </source>
</evidence>
<evidence type="ECO:0000259" key="2">
    <source>
        <dbReference type="Pfam" id="PF00263"/>
    </source>
</evidence>
<keyword evidence="4" id="KW-1185">Reference proteome</keyword>
<dbReference type="RefSeq" id="WP_013047392.1">
    <property type="nucleotide sequence ID" value="NC_014010.1"/>
</dbReference>
<dbReference type="EMBL" id="CP001751">
    <property type="protein sequence ID" value="ADE40766.1"/>
    <property type="molecule type" value="Genomic_DNA"/>
</dbReference>
<gene>
    <name evidence="3" type="ordered locus">SAR116_2523</name>
</gene>
<dbReference type="eggNOG" id="COG1450">
    <property type="taxonomic scope" value="Bacteria"/>
</dbReference>
<dbReference type="AlphaFoldDB" id="D5BQP8"/>
<proteinExistence type="inferred from homology"/>
<dbReference type="GO" id="GO:0015627">
    <property type="term" value="C:type II protein secretion system complex"/>
    <property type="evidence" value="ECO:0007669"/>
    <property type="project" value="TreeGrafter"/>
</dbReference>
<dbReference type="KEGG" id="apb:SAR116_2523"/>
<comment type="similarity">
    <text evidence="1">Belongs to the bacterial secretin family.</text>
</comment>
<dbReference type="InterPro" id="IPR050810">
    <property type="entry name" value="Bact_Secretion_Sys_Channel"/>
</dbReference>
<dbReference type="PROSITE" id="PS51257">
    <property type="entry name" value="PROKAR_LIPOPROTEIN"/>
    <property type="match status" value="1"/>
</dbReference>
<dbReference type="Proteomes" id="UP000007460">
    <property type="component" value="Chromosome"/>
</dbReference>
<dbReference type="PANTHER" id="PTHR30332">
    <property type="entry name" value="PROBABLE GENERAL SECRETION PATHWAY PROTEIN D"/>
    <property type="match status" value="1"/>
</dbReference>
<evidence type="ECO:0000313" key="4">
    <source>
        <dbReference type="Proteomes" id="UP000007460"/>
    </source>
</evidence>
<accession>D5BQP8</accession>
<protein>
    <submittedName>
        <fullName evidence="3">Type II Secretion PilQ</fullName>
    </submittedName>
</protein>